<dbReference type="InterPro" id="IPR051612">
    <property type="entry name" value="Teichoic_Acid_Biosynth"/>
</dbReference>
<dbReference type="GO" id="GO:0005886">
    <property type="term" value="C:plasma membrane"/>
    <property type="evidence" value="ECO:0007669"/>
    <property type="project" value="UniProtKB-SubCell"/>
</dbReference>
<dbReference type="PANTHER" id="PTHR37316:SF3">
    <property type="entry name" value="TEICHOIC ACID GLYCEROL-PHOSPHATE TRANSFERASE"/>
    <property type="match status" value="1"/>
</dbReference>
<dbReference type="Pfam" id="PF04464">
    <property type="entry name" value="Glyphos_transf"/>
    <property type="match status" value="1"/>
</dbReference>
<evidence type="ECO:0000256" key="5">
    <source>
        <dbReference type="ARBA" id="ARBA00022944"/>
    </source>
</evidence>
<dbReference type="InterPro" id="IPR043148">
    <property type="entry name" value="TagF_C"/>
</dbReference>
<dbReference type="RefSeq" id="WP_011766427.1">
    <property type="nucleotide sequence ID" value="NC_008702.1"/>
</dbReference>
<dbReference type="STRING" id="62928.azo2701"/>
<keyword evidence="8" id="KW-1185">Reference proteome</keyword>
<evidence type="ECO:0000256" key="2">
    <source>
        <dbReference type="ARBA" id="ARBA00010488"/>
    </source>
</evidence>
<dbReference type="AlphaFoldDB" id="A1K912"/>
<keyword evidence="6" id="KW-0472">Membrane</keyword>
<evidence type="ECO:0000256" key="6">
    <source>
        <dbReference type="ARBA" id="ARBA00023136"/>
    </source>
</evidence>
<protein>
    <recommendedName>
        <fullName evidence="9">Teichoic acid biosynthesis protein B</fullName>
    </recommendedName>
</protein>
<dbReference type="KEGG" id="azo:azo2701"/>
<dbReference type="PANTHER" id="PTHR37316">
    <property type="entry name" value="TEICHOIC ACID GLYCEROL-PHOSPHATE PRIMASE"/>
    <property type="match status" value="1"/>
</dbReference>
<dbReference type="HOGENOM" id="CLU_054705_0_0_4"/>
<gene>
    <name evidence="7" type="ordered locus">azo2701</name>
</gene>
<keyword evidence="5" id="KW-0777">Teichoic acid biosynthesis</keyword>
<reference evidence="7 8" key="1">
    <citation type="journal article" date="2006" name="Nat. Biotechnol.">
        <title>Complete genome of the mutualistic, N2-fixing grass endophyte Azoarcus sp. strain BH72.</title>
        <authorList>
            <person name="Krause A."/>
            <person name="Ramakumar A."/>
            <person name="Bartels D."/>
            <person name="Battistoni F."/>
            <person name="Bekel T."/>
            <person name="Boch J."/>
            <person name="Boehm M."/>
            <person name="Friedrich F."/>
            <person name="Hurek T."/>
            <person name="Krause L."/>
            <person name="Linke B."/>
            <person name="McHardy A.C."/>
            <person name="Sarkar A."/>
            <person name="Schneiker S."/>
            <person name="Syed A.A."/>
            <person name="Thauer R."/>
            <person name="Vorhoelter F.-J."/>
            <person name="Weidner S."/>
            <person name="Puehler A."/>
            <person name="Reinhold-Hurek B."/>
            <person name="Kaiser O."/>
            <person name="Goesmann A."/>
        </authorList>
    </citation>
    <scope>NUCLEOTIDE SEQUENCE [LARGE SCALE GENOMIC DNA]</scope>
    <source>
        <strain evidence="7 8">BH72</strain>
    </source>
</reference>
<dbReference type="EMBL" id="AM406670">
    <property type="protein sequence ID" value="CAL95317.1"/>
    <property type="molecule type" value="Genomic_DNA"/>
</dbReference>
<dbReference type="Gene3D" id="3.40.50.11820">
    <property type="match status" value="1"/>
</dbReference>
<keyword evidence="4" id="KW-0808">Transferase</keyword>
<evidence type="ECO:0008006" key="9">
    <source>
        <dbReference type="Google" id="ProtNLM"/>
    </source>
</evidence>
<proteinExistence type="inferred from homology"/>
<comment type="similarity">
    <text evidence="2">Belongs to the CDP-glycerol glycerophosphotransferase family.</text>
</comment>
<accession>A1K912</accession>
<evidence type="ECO:0000256" key="4">
    <source>
        <dbReference type="ARBA" id="ARBA00022679"/>
    </source>
</evidence>
<dbReference type="eggNOG" id="COG1887">
    <property type="taxonomic scope" value="Bacteria"/>
</dbReference>
<comment type="subcellular location">
    <subcellularLocation>
        <location evidence="1">Cell membrane</location>
        <topology evidence="1">Peripheral membrane protein</topology>
    </subcellularLocation>
</comment>
<dbReference type="InterPro" id="IPR043149">
    <property type="entry name" value="TagF_N"/>
</dbReference>
<dbReference type="SUPFAM" id="SSF53756">
    <property type="entry name" value="UDP-Glycosyltransferase/glycogen phosphorylase"/>
    <property type="match status" value="1"/>
</dbReference>
<evidence type="ECO:0000313" key="7">
    <source>
        <dbReference type="EMBL" id="CAL95317.1"/>
    </source>
</evidence>
<name>A1K912_AZOSB</name>
<sequence>MLEKTLFAILHPLWRLYDLIAPKRADHWAFTTHHLHTDRFIENQRAVFEHVKADPAIRKLVFYRNAGGDFQIENAVNCETVKHGTLRGLILLARCKVVFLTHSIAMDYSLRWPGKGFSVLKLALRKRVVVNLWHSISVKKLLYVANEEISKHTARVSYRTQERLGYAGLIASSDIDSYAMSAMFYPLNYRQVWITGLPRNDFLTQPENALPRYIRSSLERLRGMSRGRKLIVYAPTYRQTHVCDTAHYYQFSDAEIARLKNLLRANGAILGYRPHYFKNSKQHFNLDQYIDDELIFDMSQEAVPEFSALARECDLLITDYSSVYIETLYLGKPVICFGYDIDHYKTHEDGLLYDMDLVFPGPVVQHFDELMDAVESRLRFDPATIAREQATARRIFFKHSDARNAHRVKEEVLKRL</sequence>
<dbReference type="Gene3D" id="3.40.50.12580">
    <property type="match status" value="1"/>
</dbReference>
<dbReference type="Proteomes" id="UP000002588">
    <property type="component" value="Chromosome"/>
</dbReference>
<dbReference type="GO" id="GO:0047355">
    <property type="term" value="F:CDP-glycerol glycerophosphotransferase activity"/>
    <property type="evidence" value="ECO:0007669"/>
    <property type="project" value="InterPro"/>
</dbReference>
<evidence type="ECO:0000256" key="3">
    <source>
        <dbReference type="ARBA" id="ARBA00022475"/>
    </source>
</evidence>
<evidence type="ECO:0000256" key="1">
    <source>
        <dbReference type="ARBA" id="ARBA00004202"/>
    </source>
</evidence>
<organism evidence="7 8">
    <name type="scientific">Azoarcus sp. (strain BH72)</name>
    <dbReference type="NCBI Taxonomy" id="418699"/>
    <lineage>
        <taxon>Bacteria</taxon>
        <taxon>Pseudomonadati</taxon>
        <taxon>Pseudomonadota</taxon>
        <taxon>Betaproteobacteria</taxon>
        <taxon>Rhodocyclales</taxon>
        <taxon>Zoogloeaceae</taxon>
        <taxon>Azoarcus</taxon>
    </lineage>
</organism>
<evidence type="ECO:0000313" key="8">
    <source>
        <dbReference type="Proteomes" id="UP000002588"/>
    </source>
</evidence>
<dbReference type="InterPro" id="IPR007554">
    <property type="entry name" value="Glycerophosphate_synth"/>
</dbReference>
<dbReference type="GO" id="GO:0019350">
    <property type="term" value="P:teichoic acid biosynthetic process"/>
    <property type="evidence" value="ECO:0007669"/>
    <property type="project" value="UniProtKB-KW"/>
</dbReference>
<keyword evidence="3" id="KW-1003">Cell membrane</keyword>